<dbReference type="AlphaFoldDB" id="A0A7W6GTW4"/>
<proteinExistence type="predicted"/>
<gene>
    <name evidence="3" type="ORF">GGQ68_003242</name>
</gene>
<dbReference type="RefSeq" id="WP_183967652.1">
    <property type="nucleotide sequence ID" value="NZ_BAABBZ010000019.1"/>
</dbReference>
<keyword evidence="4" id="KW-1185">Reference proteome</keyword>
<dbReference type="Proteomes" id="UP000541426">
    <property type="component" value="Unassembled WGS sequence"/>
</dbReference>
<evidence type="ECO:0000256" key="1">
    <source>
        <dbReference type="SAM" id="MobiDB-lite"/>
    </source>
</evidence>
<reference evidence="3 4" key="1">
    <citation type="submission" date="2020-08" db="EMBL/GenBank/DDBJ databases">
        <title>Genomic Encyclopedia of Type Strains, Phase IV (KMG-IV): sequencing the most valuable type-strain genomes for metagenomic binning, comparative biology and taxonomic classification.</title>
        <authorList>
            <person name="Goeker M."/>
        </authorList>
    </citation>
    <scope>NUCLEOTIDE SEQUENCE [LARGE SCALE GENOMIC DNA]</scope>
    <source>
        <strain evidence="3 4">DSM 102235</strain>
    </source>
</reference>
<accession>A0A7W6GTW4</accession>
<keyword evidence="2" id="KW-0472">Membrane</keyword>
<keyword evidence="2" id="KW-0812">Transmembrane</keyword>
<feature type="compositionally biased region" description="Low complexity" evidence="1">
    <location>
        <begin position="147"/>
        <end position="161"/>
    </location>
</feature>
<comment type="caution">
    <text evidence="3">The sequence shown here is derived from an EMBL/GenBank/DDBJ whole genome shotgun (WGS) entry which is preliminary data.</text>
</comment>
<dbReference type="EMBL" id="JACIEJ010000008">
    <property type="protein sequence ID" value="MBB3986898.1"/>
    <property type="molecule type" value="Genomic_DNA"/>
</dbReference>
<evidence type="ECO:0000256" key="2">
    <source>
        <dbReference type="SAM" id="Phobius"/>
    </source>
</evidence>
<evidence type="ECO:0000313" key="3">
    <source>
        <dbReference type="EMBL" id="MBB3986898.1"/>
    </source>
</evidence>
<feature type="region of interest" description="Disordered" evidence="1">
    <location>
        <begin position="147"/>
        <end position="170"/>
    </location>
</feature>
<evidence type="ECO:0000313" key="4">
    <source>
        <dbReference type="Proteomes" id="UP000541426"/>
    </source>
</evidence>
<keyword evidence="2" id="KW-1133">Transmembrane helix</keyword>
<sequence length="330" mass="35439">MAETKDPRPTPPGLYSRGDAAGVTPVEITALALSVLWLIAASWYFLAGGAESASGGFAITLMVIVLPVAMIWVAAMAMRASKTMREESVRLQASIDALRQAYVAQSQAGKGQPPHPQVVKRLDDLSGGIRNLESTLAMLGGIRQADPQAGAASQSAADDQPTLSLGTPAEALQPPLATDDLIRALHFPETAEDSEGFAALRRALKDRNAAKVIQAAQDILTLMSQDGIYMDDLRPDMARTEVWRAFAKGERGRAIAPLGGVHDRSSLALAAGRMREDPIFRDAAHHFLRRYDQLFASVESQLTDEDIQAFAGTRTSRAFMLLGRVAGTFD</sequence>
<protein>
    <submittedName>
        <fullName evidence="3">Uncharacterized protein</fullName>
    </submittedName>
</protein>
<feature type="transmembrane region" description="Helical" evidence="2">
    <location>
        <begin position="21"/>
        <end position="45"/>
    </location>
</feature>
<organism evidence="3 4">
    <name type="scientific">Sagittula marina</name>
    <dbReference type="NCBI Taxonomy" id="943940"/>
    <lineage>
        <taxon>Bacteria</taxon>
        <taxon>Pseudomonadati</taxon>
        <taxon>Pseudomonadota</taxon>
        <taxon>Alphaproteobacteria</taxon>
        <taxon>Rhodobacterales</taxon>
        <taxon>Roseobacteraceae</taxon>
        <taxon>Sagittula</taxon>
    </lineage>
</organism>
<name>A0A7W6GTW4_9RHOB</name>
<feature type="transmembrane region" description="Helical" evidence="2">
    <location>
        <begin position="57"/>
        <end position="78"/>
    </location>
</feature>